<sequence>MQPGNLVEDQARMSCFIRVYIKESLAKNMFNLVILKNNNTLTY</sequence>
<reference evidence="1 2" key="1">
    <citation type="submission" date="2012-05" db="EMBL/GenBank/DDBJ databases">
        <authorList>
            <person name="Hilton J."/>
        </authorList>
    </citation>
    <scope>NUCLEOTIDE SEQUENCE [LARGE SCALE GENOMIC DNA]</scope>
    <source>
        <strain evidence="1 2">HH01</strain>
    </source>
</reference>
<reference evidence="2" key="2">
    <citation type="submission" date="2016-01" db="EMBL/GenBank/DDBJ databases">
        <title>Diatom-associated endosymboitic cyanobacterium lacks core nitrogen metabolism enzymes.</title>
        <authorList>
            <person name="Hilton J.A."/>
            <person name="Foster R.A."/>
            <person name="Tripp H.J."/>
            <person name="Carter B.J."/>
            <person name="Zehr J.P."/>
            <person name="Villareal T.A."/>
        </authorList>
    </citation>
    <scope>NUCLEOTIDE SEQUENCE [LARGE SCALE GENOMIC DNA]</scope>
    <source>
        <strain evidence="2">HH01</strain>
    </source>
</reference>
<protein>
    <submittedName>
        <fullName evidence="1">Uncharacterized protein</fullName>
    </submittedName>
</protein>
<dbReference type="EMBL" id="CAIY01000029">
    <property type="protein sequence ID" value="CCH66967.1"/>
    <property type="molecule type" value="Genomic_DNA"/>
</dbReference>
<dbReference type="AlphaFoldDB" id="M1WYN5"/>
<evidence type="ECO:0000313" key="1">
    <source>
        <dbReference type="EMBL" id="CCH66967.1"/>
    </source>
</evidence>
<evidence type="ECO:0000313" key="2">
    <source>
        <dbReference type="Proteomes" id="UP000053051"/>
    </source>
</evidence>
<comment type="caution">
    <text evidence="1">The sequence shown here is derived from an EMBL/GenBank/DDBJ whole genome shotgun (WGS) entry which is preliminary data.</text>
</comment>
<keyword evidence="2" id="KW-1185">Reference proteome</keyword>
<dbReference type="Proteomes" id="UP000053051">
    <property type="component" value="Unassembled WGS sequence"/>
</dbReference>
<gene>
    <name evidence="1" type="ORF">RINTHH_8120</name>
</gene>
<organism evidence="1 2">
    <name type="scientific">Richelia intracellularis HH01</name>
    <dbReference type="NCBI Taxonomy" id="1165094"/>
    <lineage>
        <taxon>Bacteria</taxon>
        <taxon>Bacillati</taxon>
        <taxon>Cyanobacteriota</taxon>
        <taxon>Cyanophyceae</taxon>
        <taxon>Nostocales</taxon>
        <taxon>Nostocaceae</taxon>
        <taxon>Richelia</taxon>
    </lineage>
</organism>
<proteinExistence type="predicted"/>
<accession>M1WYN5</accession>
<name>M1WYN5_9NOST</name>